<proteinExistence type="inferred from homology"/>
<evidence type="ECO:0000313" key="2">
    <source>
        <dbReference type="EMBL" id="QBI53488.1"/>
    </source>
</evidence>
<dbReference type="KEGG" id="strr:EKD16_08470"/>
<dbReference type="AlphaFoldDB" id="A0A4P6PZ10"/>
<comment type="similarity">
    <text evidence="1">Belongs to the AB hydrolase superfamily.</text>
</comment>
<dbReference type="GO" id="GO:0016787">
    <property type="term" value="F:hydrolase activity"/>
    <property type="evidence" value="ECO:0007669"/>
    <property type="project" value="UniProtKB-KW"/>
</dbReference>
<dbReference type="RefSeq" id="WP_207391465.1">
    <property type="nucleotide sequence ID" value="NZ_CP036455.1"/>
</dbReference>
<organism evidence="2 3">
    <name type="scientific">Streptomonospora litoralis</name>
    <dbReference type="NCBI Taxonomy" id="2498135"/>
    <lineage>
        <taxon>Bacteria</taxon>
        <taxon>Bacillati</taxon>
        <taxon>Actinomycetota</taxon>
        <taxon>Actinomycetes</taxon>
        <taxon>Streptosporangiales</taxon>
        <taxon>Nocardiopsidaceae</taxon>
        <taxon>Streptomonospora</taxon>
    </lineage>
</organism>
<dbReference type="Gene3D" id="1.20.1440.110">
    <property type="entry name" value="acylaminoacyl peptidase"/>
    <property type="match status" value="1"/>
</dbReference>
<dbReference type="EMBL" id="CP036455">
    <property type="protein sequence ID" value="QBI53488.1"/>
    <property type="molecule type" value="Genomic_DNA"/>
</dbReference>
<gene>
    <name evidence="2" type="ORF">EKD16_08470</name>
</gene>
<evidence type="ECO:0000313" key="3">
    <source>
        <dbReference type="Proteomes" id="UP000292235"/>
    </source>
</evidence>
<sequence length="418" mass="45440">MDIMDIARRKERPAHRVFSAGFYGGSWDHDVRSVLGKAPRGGADVGEVLSTIAAVEPHDTEAWPTAWIALGDRVGAVAARAAERGHRVSAARAHLRAANYLAVAVNALAGRTDAEDRLQAVFRRHRAEWDGFTAQSGWDVRVLDLPYGDGTMPGLLFRPDAAGSPRPTLVMVNGSDGSISGLWCEGAEGALERGYNVLLFDGPGQQSMLLDQGVVFRPDWEAVLTPVVDVLLGRDDTDPAAVVAYGISQGGYWLPRALAFEHRFAAAAVDGGVVDVSRSWWAHIPDSLRKAYDKGEKEKFDRDMALGFKLPGGKAAERTWAFRARPYGTRGYAETLDAVSAYSLTDALCARIETPLFVAAPHNEEFFPGQSQELAAAVPGAEPVEFTAAEGADRHCQPLARELTEQRVFDWMDERLGR</sequence>
<protein>
    <submittedName>
        <fullName evidence="2">Alpha/beta hydrolase family protein</fullName>
    </submittedName>
</protein>
<accession>A0A4P6PZ10</accession>
<evidence type="ECO:0000256" key="1">
    <source>
        <dbReference type="ARBA" id="ARBA00008645"/>
    </source>
</evidence>
<dbReference type="InterPro" id="IPR029058">
    <property type="entry name" value="AB_hydrolase_fold"/>
</dbReference>
<dbReference type="PANTHER" id="PTHR22946">
    <property type="entry name" value="DIENELACTONE HYDROLASE DOMAIN-CONTAINING PROTEIN-RELATED"/>
    <property type="match status" value="1"/>
</dbReference>
<reference evidence="2 3" key="1">
    <citation type="submission" date="2019-02" db="EMBL/GenBank/DDBJ databases">
        <authorList>
            <person name="Khodamoradi S."/>
            <person name="Hahnke R.L."/>
            <person name="Kaempfer P."/>
            <person name="Schumann P."/>
            <person name="Rohde M."/>
            <person name="Steinert M."/>
            <person name="Luzhetskyy A."/>
            <person name="Wink J."/>
            <person name="Ruckert C."/>
        </authorList>
    </citation>
    <scope>NUCLEOTIDE SEQUENCE [LARGE SCALE GENOMIC DNA]</scope>
    <source>
        <strain evidence="2 3">M2</strain>
    </source>
</reference>
<keyword evidence="3" id="KW-1185">Reference proteome</keyword>
<dbReference type="Proteomes" id="UP000292235">
    <property type="component" value="Chromosome"/>
</dbReference>
<dbReference type="PANTHER" id="PTHR22946:SF12">
    <property type="entry name" value="CONIDIAL PIGMENT BIOSYNTHESIS PROTEIN AYG1 (AFU_ORTHOLOGUE AFUA_2G17550)"/>
    <property type="match status" value="1"/>
</dbReference>
<keyword evidence="2" id="KW-0378">Hydrolase</keyword>
<dbReference type="SUPFAM" id="SSF53474">
    <property type="entry name" value="alpha/beta-Hydrolases"/>
    <property type="match status" value="1"/>
</dbReference>
<name>A0A4P6PZ10_9ACTN</name>
<dbReference type="Gene3D" id="3.40.50.1820">
    <property type="entry name" value="alpha/beta hydrolase"/>
    <property type="match status" value="1"/>
</dbReference>
<dbReference type="InterPro" id="IPR050261">
    <property type="entry name" value="FrsA_esterase"/>
</dbReference>